<gene>
    <name evidence="1" type="ORF">Q4Q35_13965</name>
</gene>
<sequence>MNTRKKLIEWLFEKSKKIYTNLFKNHKAWGINRKQLLSYPENSFGKHLGLFLDKNNFELISKVERHDAYHTLTGYGTKVEDEIALQYLCFGNGKRSPYLYGAIILGTIILPDYYKYYYKSYCIGRNANSFHHFDYKELLMISIHDFRQVIFSKSQINALIKT</sequence>
<evidence type="ECO:0000313" key="2">
    <source>
        <dbReference type="Proteomes" id="UP001176883"/>
    </source>
</evidence>
<accession>A0ABT8WCY9</accession>
<protein>
    <submittedName>
        <fullName evidence="1">Coq4 family protein</fullName>
    </submittedName>
</protein>
<dbReference type="Proteomes" id="UP001176883">
    <property type="component" value="Unassembled WGS sequence"/>
</dbReference>
<organism evidence="1 2">
    <name type="scientific">Flavivirga aquimarina</name>
    <dbReference type="NCBI Taxonomy" id="2027862"/>
    <lineage>
        <taxon>Bacteria</taxon>
        <taxon>Pseudomonadati</taxon>
        <taxon>Bacteroidota</taxon>
        <taxon>Flavobacteriia</taxon>
        <taxon>Flavobacteriales</taxon>
        <taxon>Flavobacteriaceae</taxon>
        <taxon>Flavivirga</taxon>
    </lineage>
</organism>
<name>A0ABT8WCY9_9FLAO</name>
<keyword evidence="2" id="KW-1185">Reference proteome</keyword>
<dbReference type="EMBL" id="JAUOEK010000139">
    <property type="protein sequence ID" value="MDO5970913.1"/>
    <property type="molecule type" value="Genomic_DNA"/>
</dbReference>
<proteinExistence type="predicted"/>
<reference evidence="1" key="1">
    <citation type="submission" date="2023-07" db="EMBL/GenBank/DDBJ databases">
        <title>Two novel species in the genus Flavivirga.</title>
        <authorList>
            <person name="Kwon K."/>
        </authorList>
    </citation>
    <scope>NUCLEOTIDE SEQUENCE</scope>
    <source>
        <strain evidence="1">KCTC 52353</strain>
    </source>
</reference>
<dbReference type="Pfam" id="PF05019">
    <property type="entry name" value="Coq4"/>
    <property type="match status" value="1"/>
</dbReference>
<evidence type="ECO:0000313" key="1">
    <source>
        <dbReference type="EMBL" id="MDO5970913.1"/>
    </source>
</evidence>
<dbReference type="RefSeq" id="WP_303278611.1">
    <property type="nucleotide sequence ID" value="NZ_JAUOEK010000139.1"/>
</dbReference>
<comment type="caution">
    <text evidence="1">The sequence shown here is derived from an EMBL/GenBank/DDBJ whole genome shotgun (WGS) entry which is preliminary data.</text>
</comment>
<dbReference type="InterPro" id="IPR007715">
    <property type="entry name" value="Coq4"/>
</dbReference>